<dbReference type="RefSeq" id="WP_114402569.1">
    <property type="nucleotide sequence ID" value="NZ_QPGB01000002.1"/>
</dbReference>
<name>A0A368L4H3_9BURK</name>
<evidence type="ECO:0000313" key="3">
    <source>
        <dbReference type="EMBL" id="RCS58486.1"/>
    </source>
</evidence>
<proteinExistence type="predicted"/>
<dbReference type="Pfam" id="PF04773">
    <property type="entry name" value="FecR"/>
    <property type="match status" value="1"/>
</dbReference>
<feature type="chain" id="PRO_5016768704" description="FecR protein domain-containing protein" evidence="1">
    <location>
        <begin position="32"/>
        <end position="327"/>
    </location>
</feature>
<evidence type="ECO:0000259" key="2">
    <source>
        <dbReference type="Pfam" id="PF04773"/>
    </source>
</evidence>
<dbReference type="Proteomes" id="UP000252357">
    <property type="component" value="Unassembled WGS sequence"/>
</dbReference>
<keyword evidence="4" id="KW-1185">Reference proteome</keyword>
<dbReference type="OrthoDB" id="369729at2"/>
<dbReference type="PANTHER" id="PTHR38731">
    <property type="entry name" value="LIPL45-RELATED LIPOPROTEIN-RELATED"/>
    <property type="match status" value="1"/>
</dbReference>
<dbReference type="InterPro" id="IPR006860">
    <property type="entry name" value="FecR"/>
</dbReference>
<dbReference type="PANTHER" id="PTHR38731:SF1">
    <property type="entry name" value="FECR PROTEIN DOMAIN-CONTAINING PROTEIN"/>
    <property type="match status" value="1"/>
</dbReference>
<organism evidence="3 4">
    <name type="scientific">Parvibium lacunae</name>
    <dbReference type="NCBI Taxonomy" id="1888893"/>
    <lineage>
        <taxon>Bacteria</taxon>
        <taxon>Pseudomonadati</taxon>
        <taxon>Pseudomonadota</taxon>
        <taxon>Betaproteobacteria</taxon>
        <taxon>Burkholderiales</taxon>
        <taxon>Alcaligenaceae</taxon>
        <taxon>Parvibium</taxon>
    </lineage>
</organism>
<protein>
    <recommendedName>
        <fullName evidence="2">FecR protein domain-containing protein</fullName>
    </recommendedName>
</protein>
<dbReference type="AlphaFoldDB" id="A0A368L4H3"/>
<reference evidence="3 4" key="1">
    <citation type="journal article" date="2018" name="Int. J. Syst. Evol. Microbiol.">
        <title>Parvibium lacunae gen. nov., sp. nov., a new member of the family Alcaligenaceae isolated from a freshwater pond.</title>
        <authorList>
            <person name="Chen W.M."/>
            <person name="Xie P.B."/>
            <person name="Hsu M.Y."/>
            <person name="Sheu S.Y."/>
        </authorList>
    </citation>
    <scope>NUCLEOTIDE SEQUENCE [LARGE SCALE GENOMIC DNA]</scope>
    <source>
        <strain evidence="3 4">KMB9</strain>
    </source>
</reference>
<comment type="caution">
    <text evidence="3">The sequence shown here is derived from an EMBL/GenBank/DDBJ whole genome shotgun (WGS) entry which is preliminary data.</text>
</comment>
<accession>A0A368L4H3</accession>
<dbReference type="EMBL" id="QPGB01000002">
    <property type="protein sequence ID" value="RCS58486.1"/>
    <property type="molecule type" value="Genomic_DNA"/>
</dbReference>
<sequence length="327" mass="35399">MFHYLSNTLAVRSSIYSISLLVCVLSLPSHAQPGLANSKQIAVVEGIQLPAWVEREGRKQPLQPGMALQGNERLHTGQDARVLLRLSDGSAVRLGAQAELKLEGLVLKTGPANAATPALLQGAVTVLKGAFRFTTDSLAKLKTRRELDIRFATVTAGIRGTDLWGKNAPDKEIVCLIEGKISVDREFNGEKQSHTLEGQNQFYIAPVGKPNLPIGIVPDQQLATWAAEVELQTGKGILQRHGATRLQVGPYSSLREALTVLEQSKDRGYPFSLATQRDTQGVNYSLVLSGIVDQDEAKALGEKYLADLDRGGLTLDPSRLSIKTSSK</sequence>
<evidence type="ECO:0000313" key="4">
    <source>
        <dbReference type="Proteomes" id="UP000252357"/>
    </source>
</evidence>
<feature type="domain" description="FecR protein" evidence="2">
    <location>
        <begin position="73"/>
        <end position="181"/>
    </location>
</feature>
<gene>
    <name evidence="3" type="ORF">DU000_06660</name>
</gene>
<feature type="signal peptide" evidence="1">
    <location>
        <begin position="1"/>
        <end position="31"/>
    </location>
</feature>
<evidence type="ECO:0000256" key="1">
    <source>
        <dbReference type="SAM" id="SignalP"/>
    </source>
</evidence>
<keyword evidence="1" id="KW-0732">Signal</keyword>
<dbReference type="Gene3D" id="2.60.120.1440">
    <property type="match status" value="1"/>
</dbReference>